<gene>
    <name evidence="3" type="ORF">B4N89_14710</name>
</gene>
<sequence>MSNDAGPGENNPLPYRPAWTENTPPHGHELAAREPAAPHAPVAGRPRVDGRASRRAAERPRRGRAALIATVAVLLIGGGTAAGGWWYVHKDDGDGVRVHEGDCLRDKTSIDADPVPCEDPQARFIVVERVRDTTDTDVCDSLPGDPIALASDPAQDRFVLCLAARK</sequence>
<evidence type="ECO:0000313" key="4">
    <source>
        <dbReference type="Proteomes" id="UP000190037"/>
    </source>
</evidence>
<accession>A0A1T3NZ37</accession>
<comment type="caution">
    <text evidence="3">The sequence shown here is derived from an EMBL/GenBank/DDBJ whole genome shotgun (WGS) entry which is preliminary data.</text>
</comment>
<keyword evidence="2" id="KW-0812">Transmembrane</keyword>
<evidence type="ECO:0000313" key="3">
    <source>
        <dbReference type="EMBL" id="OPC82024.1"/>
    </source>
</evidence>
<dbReference type="AlphaFoldDB" id="A0A1T3NZ37"/>
<dbReference type="RefSeq" id="WP_078976295.1">
    <property type="nucleotide sequence ID" value="NZ_MWQN01000001.1"/>
</dbReference>
<evidence type="ECO:0000256" key="1">
    <source>
        <dbReference type="SAM" id="MobiDB-lite"/>
    </source>
</evidence>
<reference evidence="3 4" key="1">
    <citation type="submission" date="2017-03" db="EMBL/GenBank/DDBJ databases">
        <title>Draft genome sequence of Streptomyces scabrisporus NF3, endophyte isolated from Amphipterygium adstringens.</title>
        <authorList>
            <person name="Vazquez M."/>
            <person name="Ceapa C.D."/>
            <person name="Rodriguez Luna D."/>
            <person name="Sanchez Esquivel S."/>
        </authorList>
    </citation>
    <scope>NUCLEOTIDE SEQUENCE [LARGE SCALE GENOMIC DNA]</scope>
    <source>
        <strain evidence="3 4">NF3</strain>
    </source>
</reference>
<feature type="compositionally biased region" description="Basic and acidic residues" evidence="1">
    <location>
        <begin position="46"/>
        <end position="60"/>
    </location>
</feature>
<organism evidence="3 4">
    <name type="scientific">Embleya scabrispora</name>
    <dbReference type="NCBI Taxonomy" id="159449"/>
    <lineage>
        <taxon>Bacteria</taxon>
        <taxon>Bacillati</taxon>
        <taxon>Actinomycetota</taxon>
        <taxon>Actinomycetes</taxon>
        <taxon>Kitasatosporales</taxon>
        <taxon>Streptomycetaceae</taxon>
        <taxon>Embleya</taxon>
    </lineage>
</organism>
<protein>
    <recommendedName>
        <fullName evidence="5">Septum formation-related domain-containing protein</fullName>
    </recommendedName>
</protein>
<keyword evidence="4" id="KW-1185">Reference proteome</keyword>
<proteinExistence type="predicted"/>
<name>A0A1T3NZ37_9ACTN</name>
<keyword evidence="2" id="KW-1133">Transmembrane helix</keyword>
<feature type="region of interest" description="Disordered" evidence="1">
    <location>
        <begin position="1"/>
        <end position="61"/>
    </location>
</feature>
<feature type="transmembrane region" description="Helical" evidence="2">
    <location>
        <begin position="65"/>
        <end position="88"/>
    </location>
</feature>
<keyword evidence="2" id="KW-0472">Membrane</keyword>
<dbReference type="STRING" id="159449.B4N89_14710"/>
<dbReference type="OrthoDB" id="4350715at2"/>
<dbReference type="EMBL" id="MWQN01000001">
    <property type="protein sequence ID" value="OPC82024.1"/>
    <property type="molecule type" value="Genomic_DNA"/>
</dbReference>
<evidence type="ECO:0008006" key="5">
    <source>
        <dbReference type="Google" id="ProtNLM"/>
    </source>
</evidence>
<dbReference type="Proteomes" id="UP000190037">
    <property type="component" value="Unassembled WGS sequence"/>
</dbReference>
<evidence type="ECO:0000256" key="2">
    <source>
        <dbReference type="SAM" id="Phobius"/>
    </source>
</evidence>